<dbReference type="RefSeq" id="WP_093892206.1">
    <property type="nucleotide sequence ID" value="NZ_FOQY01000062.1"/>
</dbReference>
<dbReference type="GeneID" id="96303724"/>
<evidence type="ECO:0000313" key="3">
    <source>
        <dbReference type="Proteomes" id="UP000199111"/>
    </source>
</evidence>
<accession>A0A1I4FH79</accession>
<reference evidence="3" key="1">
    <citation type="submission" date="2016-10" db="EMBL/GenBank/DDBJ databases">
        <authorList>
            <person name="Varghese N."/>
            <person name="Submissions S."/>
        </authorList>
    </citation>
    <scope>NUCLEOTIDE SEQUENCE [LARGE SCALE GENOMIC DNA]</scope>
    <source>
        <strain evidence="3">CGMCC 4.2126</strain>
    </source>
</reference>
<organism evidence="2 3">
    <name type="scientific">Streptosporangium canum</name>
    <dbReference type="NCBI Taxonomy" id="324952"/>
    <lineage>
        <taxon>Bacteria</taxon>
        <taxon>Bacillati</taxon>
        <taxon>Actinomycetota</taxon>
        <taxon>Actinomycetes</taxon>
        <taxon>Streptosporangiales</taxon>
        <taxon>Streptosporangiaceae</taxon>
        <taxon>Streptosporangium</taxon>
    </lineage>
</organism>
<name>A0A1I4FH79_9ACTN</name>
<feature type="region of interest" description="Disordered" evidence="1">
    <location>
        <begin position="59"/>
        <end position="79"/>
    </location>
</feature>
<keyword evidence="3" id="KW-1185">Reference proteome</keyword>
<evidence type="ECO:0000256" key="1">
    <source>
        <dbReference type="SAM" id="MobiDB-lite"/>
    </source>
</evidence>
<evidence type="ECO:0000313" key="2">
    <source>
        <dbReference type="EMBL" id="SFL16156.1"/>
    </source>
</evidence>
<proteinExistence type="predicted"/>
<dbReference type="AlphaFoldDB" id="A0A1I4FH79"/>
<feature type="region of interest" description="Disordered" evidence="1">
    <location>
        <begin position="1"/>
        <end position="24"/>
    </location>
</feature>
<dbReference type="Proteomes" id="UP000199111">
    <property type="component" value="Unassembled WGS sequence"/>
</dbReference>
<sequence>MALELDPDWPGLTAKNDVSGKGNPELAREEIKRIAGEIQKILATMTTLTKEVPATQVAYAKGSTPPPLPGPPAGAGSLPDLQRQCALSEVQLGEWPVAQSFSMATVSAYAQLIGEPGQGGGLYSSLTERCQAVIDGLVESAKTYDGAETANLEDATRRYT</sequence>
<dbReference type="EMBL" id="FOQY01000062">
    <property type="protein sequence ID" value="SFL16156.1"/>
    <property type="molecule type" value="Genomic_DNA"/>
</dbReference>
<gene>
    <name evidence="2" type="ORF">SAMN05216275_1629</name>
</gene>
<protein>
    <submittedName>
        <fullName evidence="2">Uncharacterized protein</fullName>
    </submittedName>
</protein>